<dbReference type="Pfam" id="PF01494">
    <property type="entry name" value="FAD_binding_3"/>
    <property type="match status" value="1"/>
</dbReference>
<dbReference type="InterPro" id="IPR036188">
    <property type="entry name" value="FAD/NAD-bd_sf"/>
</dbReference>
<dbReference type="InterPro" id="IPR002938">
    <property type="entry name" value="FAD-bd"/>
</dbReference>
<evidence type="ECO:0000259" key="2">
    <source>
        <dbReference type="Pfam" id="PF01494"/>
    </source>
</evidence>
<dbReference type="Gene3D" id="3.50.50.60">
    <property type="entry name" value="FAD/NAD(P)-binding domain"/>
    <property type="match status" value="2"/>
</dbReference>
<dbReference type="PRINTS" id="PR00420">
    <property type="entry name" value="RNGMNOXGNASE"/>
</dbReference>
<protein>
    <submittedName>
        <fullName evidence="3">2-polyprenyl-6-methoxyphenol hydroxylase</fullName>
    </submittedName>
</protein>
<dbReference type="Proteomes" id="UP000199664">
    <property type="component" value="Unassembled WGS sequence"/>
</dbReference>
<dbReference type="SUPFAM" id="SSF51905">
    <property type="entry name" value="FAD/NAD(P)-binding domain"/>
    <property type="match status" value="1"/>
</dbReference>
<name>A0A1H7I278_9HYPH</name>
<sequence>MRRESTTCCIAGGGPAGMMLGFLLARAGVEVTVLEKHADFLRDFRGDTIHPSTMQVMHELGLLEDFLKLPHVREDDLVARFGAEDITVADFSHLPVKAPFIAFMPQWDFLDFLADHGREYPEFRLLMQTKAAGLIEENGRVAGVKAEGPDGPLEIQADLVVAADGRRSDVRAAAGFTVTELGAPMDVLWFRFSRRPDEPAQAFGQVAAGRFFIRLNRGDYWQCAFVIPKGSLEQLQAAGLDAFKAGLLALAPELADRTGELASWDDIKLLSVAVDRLERWWRPGLICIGDAAHAMSPIGGVGINLAIQDAVATANLLARPLREKTLADADLAAVQKRREWPAKVTQAAQIAIQNRVITPLLAAEKPIAPPWPLRLLQRFSLLRRLPARMVGMGVRPEHVGPELRPRR</sequence>
<proteinExistence type="predicted"/>
<dbReference type="RefSeq" id="WP_091829998.1">
    <property type="nucleotide sequence ID" value="NZ_FOAN01000001.1"/>
</dbReference>
<dbReference type="PANTHER" id="PTHR43476:SF5">
    <property type="entry name" value="FAD-DEPENDENT MONOOXYGENASE"/>
    <property type="match status" value="1"/>
</dbReference>
<organism evidence="3 4">
    <name type="scientific">Bosea lupini</name>
    <dbReference type="NCBI Taxonomy" id="1036779"/>
    <lineage>
        <taxon>Bacteria</taxon>
        <taxon>Pseudomonadati</taxon>
        <taxon>Pseudomonadota</taxon>
        <taxon>Alphaproteobacteria</taxon>
        <taxon>Hyphomicrobiales</taxon>
        <taxon>Boseaceae</taxon>
        <taxon>Bosea</taxon>
    </lineage>
</organism>
<dbReference type="NCBIfam" id="NF004833">
    <property type="entry name" value="PRK06185.1-1"/>
    <property type="match status" value="1"/>
</dbReference>
<accession>A0A1H7I278</accession>
<dbReference type="NCBIfam" id="NF004834">
    <property type="entry name" value="PRK06185.1-3"/>
    <property type="match status" value="1"/>
</dbReference>
<dbReference type="STRING" id="1036779.SAMN04515666_101841"/>
<dbReference type="EMBL" id="FOAN01000001">
    <property type="protein sequence ID" value="SEK56621.1"/>
    <property type="molecule type" value="Genomic_DNA"/>
</dbReference>
<dbReference type="PANTHER" id="PTHR43476">
    <property type="entry name" value="3-(3-HYDROXY-PHENYL)PROPIONATE/3-HYDROXYCINNAMIC ACID HYDROXYLASE"/>
    <property type="match status" value="1"/>
</dbReference>
<dbReference type="GO" id="GO:0071949">
    <property type="term" value="F:FAD binding"/>
    <property type="evidence" value="ECO:0007669"/>
    <property type="project" value="InterPro"/>
</dbReference>
<dbReference type="OrthoDB" id="9791689at2"/>
<evidence type="ECO:0000256" key="1">
    <source>
        <dbReference type="ARBA" id="ARBA00023002"/>
    </source>
</evidence>
<evidence type="ECO:0000313" key="3">
    <source>
        <dbReference type="EMBL" id="SEK56621.1"/>
    </source>
</evidence>
<reference evidence="4" key="1">
    <citation type="submission" date="2016-10" db="EMBL/GenBank/DDBJ databases">
        <authorList>
            <person name="Varghese N."/>
            <person name="Submissions S."/>
        </authorList>
    </citation>
    <scope>NUCLEOTIDE SEQUENCE [LARGE SCALE GENOMIC DNA]</scope>
    <source>
        <strain evidence="4">LMG 26383,CCUG 61248,R- 45681</strain>
    </source>
</reference>
<dbReference type="InterPro" id="IPR050631">
    <property type="entry name" value="PheA/TfdB_FAD_monoxygenase"/>
</dbReference>
<keyword evidence="1" id="KW-0560">Oxidoreductase</keyword>
<gene>
    <name evidence="3" type="ORF">SAMN04515666_101841</name>
</gene>
<dbReference type="AlphaFoldDB" id="A0A1H7I278"/>
<dbReference type="GO" id="GO:0016491">
    <property type="term" value="F:oxidoreductase activity"/>
    <property type="evidence" value="ECO:0007669"/>
    <property type="project" value="UniProtKB-KW"/>
</dbReference>
<evidence type="ECO:0000313" key="4">
    <source>
        <dbReference type="Proteomes" id="UP000199664"/>
    </source>
</evidence>
<keyword evidence="4" id="KW-1185">Reference proteome</keyword>
<feature type="domain" description="FAD-binding" evidence="2">
    <location>
        <begin position="6"/>
        <end position="347"/>
    </location>
</feature>